<protein>
    <submittedName>
        <fullName evidence="2">Apolipoprotein D and lipocalin family protein</fullName>
    </submittedName>
</protein>
<evidence type="ECO:0000259" key="1">
    <source>
        <dbReference type="Pfam" id="PF08212"/>
    </source>
</evidence>
<comment type="caution">
    <text evidence="2">The sequence shown here is derived from an EMBL/GenBank/DDBJ whole genome shotgun (WGS) entry which is preliminary data.</text>
</comment>
<proteinExistence type="predicted"/>
<dbReference type="Proteomes" id="UP000295414">
    <property type="component" value="Unassembled WGS sequence"/>
</dbReference>
<dbReference type="EMBL" id="SMAP01000001">
    <property type="protein sequence ID" value="TCT25736.1"/>
    <property type="molecule type" value="Genomic_DNA"/>
</dbReference>
<gene>
    <name evidence="2" type="ORF">EDC34_10160</name>
</gene>
<dbReference type="Gene3D" id="2.40.128.20">
    <property type="match status" value="1"/>
</dbReference>
<dbReference type="GO" id="GO:0006950">
    <property type="term" value="P:response to stress"/>
    <property type="evidence" value="ECO:0007669"/>
    <property type="project" value="UniProtKB-ARBA"/>
</dbReference>
<evidence type="ECO:0000313" key="3">
    <source>
        <dbReference type="Proteomes" id="UP000295414"/>
    </source>
</evidence>
<keyword evidence="3" id="KW-1185">Reference proteome</keyword>
<feature type="domain" description="Lipocalin/cytosolic fatty-acid binding" evidence="1">
    <location>
        <begin position="58"/>
        <end position="199"/>
    </location>
</feature>
<dbReference type="InterPro" id="IPR047202">
    <property type="entry name" value="Lipocalin_Blc-like_dom"/>
</dbReference>
<dbReference type="Pfam" id="PF08212">
    <property type="entry name" value="Lipocalin_2"/>
    <property type="match status" value="1"/>
</dbReference>
<dbReference type="CDD" id="cd19438">
    <property type="entry name" value="lipocalin_Blc-like"/>
    <property type="match status" value="1"/>
</dbReference>
<sequence>MRRGCIHPRAGCVTEGILRTFTATPMRLLAASLLPLLLAIAATGCARAAAPIKPVDHVDLPRYMGRWYVVGIIPTRLERGHHNPVETYRLDRDGNVCTWYRYRPDRFDAPVKLLHSTGLVVPGTGNAEWKVRFFGLFKAQYKVGWLAPDYSQVLIVRDARDYLWYMARTPQVSEADWQAMQERARAMGYDPALIQRVPQRWPETDAGRDTFHGDCK</sequence>
<dbReference type="InterPro" id="IPR012674">
    <property type="entry name" value="Calycin"/>
</dbReference>
<organism evidence="2 3">
    <name type="scientific">Thermomonas haemolytica</name>
    <dbReference type="NCBI Taxonomy" id="141949"/>
    <lineage>
        <taxon>Bacteria</taxon>
        <taxon>Pseudomonadati</taxon>
        <taxon>Pseudomonadota</taxon>
        <taxon>Gammaproteobacteria</taxon>
        <taxon>Lysobacterales</taxon>
        <taxon>Lysobacteraceae</taxon>
        <taxon>Thermomonas</taxon>
    </lineage>
</organism>
<dbReference type="PRINTS" id="PR01171">
    <property type="entry name" value="BCTLIPOCALIN"/>
</dbReference>
<dbReference type="InterPro" id="IPR002446">
    <property type="entry name" value="Lipocalin_bac"/>
</dbReference>
<evidence type="ECO:0000313" key="2">
    <source>
        <dbReference type="EMBL" id="TCT25736.1"/>
    </source>
</evidence>
<accession>A0A4R3NBH1</accession>
<keyword evidence="2" id="KW-0449">Lipoprotein</keyword>
<dbReference type="PANTHER" id="PTHR10612:SF34">
    <property type="entry name" value="APOLIPOPROTEIN D"/>
    <property type="match status" value="1"/>
</dbReference>
<dbReference type="InterPro" id="IPR000566">
    <property type="entry name" value="Lipocln_cytosolic_FA-bd_dom"/>
</dbReference>
<reference evidence="2 3" key="1">
    <citation type="submission" date="2019-03" db="EMBL/GenBank/DDBJ databases">
        <title>Genomic Encyclopedia of Type Strains, Phase IV (KMG-IV): sequencing the most valuable type-strain genomes for metagenomic binning, comparative biology and taxonomic classification.</title>
        <authorList>
            <person name="Goeker M."/>
        </authorList>
    </citation>
    <scope>NUCLEOTIDE SEQUENCE [LARGE SCALE GENOMIC DNA]</scope>
    <source>
        <strain evidence="2 3">DSM 13605</strain>
    </source>
</reference>
<dbReference type="AlphaFoldDB" id="A0A4R3NBH1"/>
<dbReference type="PANTHER" id="PTHR10612">
    <property type="entry name" value="APOLIPOPROTEIN D"/>
    <property type="match status" value="1"/>
</dbReference>
<dbReference type="SUPFAM" id="SSF50814">
    <property type="entry name" value="Lipocalins"/>
    <property type="match status" value="1"/>
</dbReference>
<name>A0A4R3NBH1_9GAMM</name>